<evidence type="ECO:0000256" key="1">
    <source>
        <dbReference type="SAM" id="MobiDB-lite"/>
    </source>
</evidence>
<keyword evidence="3" id="KW-1185">Reference proteome</keyword>
<feature type="non-terminal residue" evidence="2">
    <location>
        <position position="1"/>
    </location>
</feature>
<dbReference type="AlphaFoldDB" id="A0A3S4ZTN0"/>
<reference evidence="2" key="1">
    <citation type="submission" date="2018-11" db="EMBL/GenBank/DDBJ databases">
        <authorList>
            <consortium name="Pathogen Informatics"/>
        </authorList>
    </citation>
    <scope>NUCLEOTIDE SEQUENCE</scope>
</reference>
<evidence type="ECO:0000313" key="3">
    <source>
        <dbReference type="Proteomes" id="UP000784294"/>
    </source>
</evidence>
<dbReference type="Proteomes" id="UP000784294">
    <property type="component" value="Unassembled WGS sequence"/>
</dbReference>
<organism evidence="2 3">
    <name type="scientific">Protopolystoma xenopodis</name>
    <dbReference type="NCBI Taxonomy" id="117903"/>
    <lineage>
        <taxon>Eukaryota</taxon>
        <taxon>Metazoa</taxon>
        <taxon>Spiralia</taxon>
        <taxon>Lophotrochozoa</taxon>
        <taxon>Platyhelminthes</taxon>
        <taxon>Monogenea</taxon>
        <taxon>Polyopisthocotylea</taxon>
        <taxon>Polystomatidea</taxon>
        <taxon>Polystomatidae</taxon>
        <taxon>Protopolystoma</taxon>
    </lineage>
</organism>
<feature type="compositionally biased region" description="Polar residues" evidence="1">
    <location>
        <begin position="45"/>
        <end position="60"/>
    </location>
</feature>
<sequence>KLLFLPDLRRLPVTPAEASPNISSLDVQEHRAKGSGDNSLGDMSDSGSKVVSISRPQSGDSEVEENDRSIYLAPRRQLSEWVFFYLSREESEVNAVMDCMTATLKTLAVRDVIINPKSELNASPQQANANYFASDILQEEVGSSEPRIILIKNKEKVISNSDPGRCTFPDVWPASSVSLAILSTTQQLVKETCKADPLTKRVLNSCGISTSALGYSHFLYPPITPSLLQFFRAYLEIVATLCAILSGIHENPPHLTLAFLPPPLLSCAGNVNQSLPYC</sequence>
<dbReference type="EMBL" id="CAAALY010000388">
    <property type="protein sequence ID" value="VEL06781.1"/>
    <property type="molecule type" value="Genomic_DNA"/>
</dbReference>
<gene>
    <name evidence="2" type="ORF">PXEA_LOCUS221</name>
</gene>
<protein>
    <submittedName>
        <fullName evidence="2">Uncharacterized protein</fullName>
    </submittedName>
</protein>
<evidence type="ECO:0000313" key="2">
    <source>
        <dbReference type="EMBL" id="VEL06781.1"/>
    </source>
</evidence>
<feature type="region of interest" description="Disordered" evidence="1">
    <location>
        <begin position="14"/>
        <end position="66"/>
    </location>
</feature>
<name>A0A3S4ZTN0_9PLAT</name>
<comment type="caution">
    <text evidence="2">The sequence shown here is derived from an EMBL/GenBank/DDBJ whole genome shotgun (WGS) entry which is preliminary data.</text>
</comment>
<proteinExistence type="predicted"/>
<accession>A0A3S4ZTN0</accession>